<evidence type="ECO:0000313" key="5">
    <source>
        <dbReference type="EMBL" id="BEH03642.1"/>
    </source>
</evidence>
<evidence type="ECO:0000256" key="2">
    <source>
        <dbReference type="ARBA" id="ARBA00022801"/>
    </source>
</evidence>
<dbReference type="FunFam" id="2.60.40.1180:FF:000007">
    <property type="entry name" value="Sucrose isomerase"/>
    <property type="match status" value="1"/>
</dbReference>
<dbReference type="SMART" id="SM00642">
    <property type="entry name" value="Aamy"/>
    <property type="match status" value="1"/>
</dbReference>
<evidence type="ECO:0000256" key="3">
    <source>
        <dbReference type="ARBA" id="ARBA00023295"/>
    </source>
</evidence>
<dbReference type="GO" id="GO:0004556">
    <property type="term" value="F:alpha-amylase activity"/>
    <property type="evidence" value="ECO:0007669"/>
    <property type="project" value="TreeGrafter"/>
</dbReference>
<dbReference type="RefSeq" id="WP_286266331.1">
    <property type="nucleotide sequence ID" value="NZ_AP028056.1"/>
</dbReference>
<dbReference type="InterPro" id="IPR045857">
    <property type="entry name" value="O16G_dom_2"/>
</dbReference>
<reference evidence="5" key="1">
    <citation type="journal article" date="2024" name="Int. J. Syst. Evol. Microbiol.">
        <title>Brooklawnia propionicigenes sp. nov., a facultatively anaerobic, propionate-producing bacterium isolated from a methanogenic reactor treating waste from cattle farms.</title>
        <authorList>
            <person name="Akita Y."/>
            <person name="Ueki A."/>
            <person name="Tonouchi A."/>
            <person name="Sugawara Y."/>
            <person name="Honma S."/>
            <person name="Kaku N."/>
            <person name="Ueki K."/>
        </authorList>
    </citation>
    <scope>NUCLEOTIDE SEQUENCE</scope>
    <source>
        <strain evidence="5">SH051</strain>
    </source>
</reference>
<dbReference type="Proteomes" id="UP001431656">
    <property type="component" value="Chromosome"/>
</dbReference>
<proteinExistence type="inferred from homology"/>
<dbReference type="AlphaFoldDB" id="A0AAN0MIR6"/>
<dbReference type="EMBL" id="AP028056">
    <property type="protein sequence ID" value="BEH03642.1"/>
    <property type="molecule type" value="Genomic_DNA"/>
</dbReference>
<evidence type="ECO:0000313" key="6">
    <source>
        <dbReference type="Proteomes" id="UP001431656"/>
    </source>
</evidence>
<dbReference type="NCBIfam" id="NF008183">
    <property type="entry name" value="PRK10933.1"/>
    <property type="match status" value="1"/>
</dbReference>
<organism evidence="5 6">
    <name type="scientific">Brooklawnia propionicigenes</name>
    <dbReference type="NCBI Taxonomy" id="3041175"/>
    <lineage>
        <taxon>Bacteria</taxon>
        <taxon>Bacillati</taxon>
        <taxon>Actinomycetota</taxon>
        <taxon>Actinomycetes</taxon>
        <taxon>Propionibacteriales</taxon>
        <taxon>Propionibacteriaceae</taxon>
        <taxon>Brooklawnia</taxon>
    </lineage>
</organism>
<dbReference type="CDD" id="cd11333">
    <property type="entry name" value="AmyAc_SI_OligoGlu_DGase"/>
    <property type="match status" value="1"/>
</dbReference>
<accession>A0AAN0MIR6</accession>
<feature type="domain" description="Glycosyl hydrolase family 13 catalytic" evidence="4">
    <location>
        <begin position="12"/>
        <end position="422"/>
    </location>
</feature>
<keyword evidence="6" id="KW-1185">Reference proteome</keyword>
<name>A0AAN0MIR6_9ACTN</name>
<dbReference type="InterPro" id="IPR013780">
    <property type="entry name" value="Glyco_hydro_b"/>
</dbReference>
<dbReference type="InterPro" id="IPR006047">
    <property type="entry name" value="GH13_cat_dom"/>
</dbReference>
<evidence type="ECO:0000259" key="4">
    <source>
        <dbReference type="SMART" id="SM00642"/>
    </source>
</evidence>
<evidence type="ECO:0000256" key="1">
    <source>
        <dbReference type="ARBA" id="ARBA00008061"/>
    </source>
</evidence>
<dbReference type="PANTHER" id="PTHR10357:SF184">
    <property type="entry name" value="OLIGO-1,6-GLUCOSIDASE 1"/>
    <property type="match status" value="1"/>
</dbReference>
<sequence>MTKWWKNAVIYQIYPKSFFDSDGNGWGDLDGITSKLDYLHSLGVDALWLSPIYESPQVDNGYDISDYRRIDSRFGTMDDMQRLIDGAHERGIRAIMDLVVNHTSDEHDWFRRSRQSRDNPYSDYYLWRDPRPDGGPPNNWGSHFGGSAWEYCADRDQYYLHYYASKQPDLNWENPQVRSEIYDLMRFWMDRGVDGWRMDVIAQISKYIDFPDYPPQEGKEFIIGPMHYYGPRLHEFLREMHQEVLSKYDCVAIGEAPASTPEIARLLTDPERAELDMIFTFEHIELDRVPNSVNRKWDLRPMEVRELKQVLSKWQYILADRGWNALYFENHDRARIVSRWGNDTLYRKQCANAFATVLHGMQGTPFVYQGEEIGMVNAHYELSDYQDIDIKNAYRAYVHDAGTISEERFTKAVWQVGRDNARTPMQWDASKNAGFTSSWPWLKVNPRYVDINVAEALADRDSVFAYYQRLIALRHQEPILIEGSYELLLEDDPVLFVYERAWQGQRWLVIVNLSDREQSAEQVRPLLYDRWRAVIANYPEPLAQSQLRPYEACIVARMDDDEGAHGDSPANR</sequence>
<dbReference type="Gene3D" id="2.60.40.1180">
    <property type="entry name" value="Golgi alpha-mannosidase II"/>
    <property type="match status" value="1"/>
</dbReference>
<dbReference type="SUPFAM" id="SSF51011">
    <property type="entry name" value="Glycosyl hydrolase domain"/>
    <property type="match status" value="1"/>
</dbReference>
<dbReference type="PANTHER" id="PTHR10357">
    <property type="entry name" value="ALPHA-AMYLASE FAMILY MEMBER"/>
    <property type="match status" value="1"/>
</dbReference>
<dbReference type="InterPro" id="IPR017853">
    <property type="entry name" value="GH"/>
</dbReference>
<dbReference type="Gene3D" id="3.90.400.10">
    <property type="entry name" value="Oligo-1,6-glucosidase, Domain 2"/>
    <property type="match status" value="1"/>
</dbReference>
<protein>
    <submittedName>
        <fullName evidence="5">Oligo-1,6-glucosidase</fullName>
    </submittedName>
</protein>
<dbReference type="Gene3D" id="3.20.20.80">
    <property type="entry name" value="Glycosidases"/>
    <property type="match status" value="1"/>
</dbReference>
<keyword evidence="3" id="KW-0326">Glycosidase</keyword>
<dbReference type="FunFam" id="3.90.400.10:FF:000002">
    <property type="entry name" value="Sucrose isomerase"/>
    <property type="match status" value="1"/>
</dbReference>
<dbReference type="GO" id="GO:0009313">
    <property type="term" value="P:oligosaccharide catabolic process"/>
    <property type="evidence" value="ECO:0007669"/>
    <property type="project" value="TreeGrafter"/>
</dbReference>
<gene>
    <name evidence="5" type="primary">malL</name>
    <name evidence="5" type="ORF">brsh051_29230</name>
</gene>
<dbReference type="KEGG" id="broo:brsh051_29230"/>
<dbReference type="FunFam" id="3.20.20.80:FF:000064">
    <property type="entry name" value="Oligo-1,6-glucosidase"/>
    <property type="match status" value="1"/>
</dbReference>
<keyword evidence="2" id="KW-0378">Hydrolase</keyword>
<dbReference type="SUPFAM" id="SSF51445">
    <property type="entry name" value="(Trans)glycosidases"/>
    <property type="match status" value="1"/>
</dbReference>
<dbReference type="Pfam" id="PF00128">
    <property type="entry name" value="Alpha-amylase"/>
    <property type="match status" value="1"/>
</dbReference>
<comment type="similarity">
    <text evidence="1">Belongs to the glycosyl hydrolase 13 family.</text>
</comment>